<accession>A0A1H8HSM6</accession>
<reference evidence="2 3" key="1">
    <citation type="submission" date="2016-10" db="EMBL/GenBank/DDBJ databases">
        <authorList>
            <person name="de Groot N.N."/>
        </authorList>
    </citation>
    <scope>NUCLEOTIDE SEQUENCE [LARGE SCALE GENOMIC DNA]</scope>
    <source>
        <strain evidence="2 3">DSM 15123</strain>
    </source>
</reference>
<dbReference type="SUPFAM" id="SSF54292">
    <property type="entry name" value="2Fe-2S ferredoxin-like"/>
    <property type="match status" value="1"/>
</dbReference>
<dbReference type="CDD" id="cd00207">
    <property type="entry name" value="fer2"/>
    <property type="match status" value="1"/>
</dbReference>
<dbReference type="RefSeq" id="WP_091816347.1">
    <property type="nucleotide sequence ID" value="NZ_FOCW01000003.1"/>
</dbReference>
<evidence type="ECO:0000313" key="3">
    <source>
        <dbReference type="Proteomes" id="UP000199531"/>
    </source>
</evidence>
<dbReference type="EMBL" id="FOCW01000003">
    <property type="protein sequence ID" value="SEN59119.1"/>
    <property type="molecule type" value="Genomic_DNA"/>
</dbReference>
<dbReference type="InterPro" id="IPR006058">
    <property type="entry name" value="2Fe2S_fd_BS"/>
</dbReference>
<gene>
    <name evidence="2" type="ORF">SAMN02745977_01587</name>
</gene>
<dbReference type="InterPro" id="IPR036010">
    <property type="entry name" value="2Fe-2S_ferredoxin-like_sf"/>
</dbReference>
<dbReference type="STRING" id="1121117.SAMN02745977_01587"/>
<dbReference type="InterPro" id="IPR001041">
    <property type="entry name" value="2Fe-2S_ferredoxin-type"/>
</dbReference>
<dbReference type="OrthoDB" id="9806195at2"/>
<organism evidence="2 3">
    <name type="scientific">Brachymonas denitrificans DSM 15123</name>
    <dbReference type="NCBI Taxonomy" id="1121117"/>
    <lineage>
        <taxon>Bacteria</taxon>
        <taxon>Pseudomonadati</taxon>
        <taxon>Pseudomonadota</taxon>
        <taxon>Betaproteobacteria</taxon>
        <taxon>Burkholderiales</taxon>
        <taxon>Comamonadaceae</taxon>
        <taxon>Brachymonas</taxon>
    </lineage>
</organism>
<keyword evidence="3" id="KW-1185">Reference proteome</keyword>
<dbReference type="AlphaFoldDB" id="A0A1H8HSM6"/>
<dbReference type="GO" id="GO:0051537">
    <property type="term" value="F:2 iron, 2 sulfur cluster binding"/>
    <property type="evidence" value="ECO:0007669"/>
    <property type="project" value="InterPro"/>
</dbReference>
<sequence length="107" mass="11742">MATYYQVTIAETGETYRCLESRTLLEGMEALGKKGIPVGCRNGGCGVCKVHITDGSYTKRVMSREYVSEEEEKQGCLLSCRVKPTSDLTLSVVGKMKKNVCRQHGGT</sequence>
<feature type="domain" description="2Fe-2S ferredoxin-type" evidence="1">
    <location>
        <begin position="5"/>
        <end position="96"/>
    </location>
</feature>
<protein>
    <submittedName>
        <fullName evidence="2">2Fe-2S iron-sulfur cluster binding domain-containing protein</fullName>
    </submittedName>
</protein>
<evidence type="ECO:0000259" key="1">
    <source>
        <dbReference type="PROSITE" id="PS51085"/>
    </source>
</evidence>
<dbReference type="Pfam" id="PF00111">
    <property type="entry name" value="Fer2"/>
    <property type="match status" value="1"/>
</dbReference>
<evidence type="ECO:0000313" key="2">
    <source>
        <dbReference type="EMBL" id="SEN59119.1"/>
    </source>
</evidence>
<proteinExistence type="predicted"/>
<dbReference type="InterPro" id="IPR012675">
    <property type="entry name" value="Beta-grasp_dom_sf"/>
</dbReference>
<dbReference type="Proteomes" id="UP000199531">
    <property type="component" value="Unassembled WGS sequence"/>
</dbReference>
<dbReference type="Gene3D" id="3.10.20.30">
    <property type="match status" value="1"/>
</dbReference>
<dbReference type="PROSITE" id="PS51085">
    <property type="entry name" value="2FE2S_FER_2"/>
    <property type="match status" value="1"/>
</dbReference>
<name>A0A1H8HSM6_9BURK</name>
<dbReference type="PROSITE" id="PS00197">
    <property type="entry name" value="2FE2S_FER_1"/>
    <property type="match status" value="1"/>
</dbReference>